<reference evidence="1 2" key="1">
    <citation type="submission" date="2016-08" db="EMBL/GenBank/DDBJ databases">
        <title>Whole genome sequence of Mesorhizobium sp. strain UASWS1009 isolated from industrial sewage.</title>
        <authorList>
            <person name="Crovadore J."/>
            <person name="Calmin G."/>
            <person name="Chablais R."/>
            <person name="Cochard B."/>
            <person name="Lefort F."/>
        </authorList>
    </citation>
    <scope>NUCLEOTIDE SEQUENCE [LARGE SCALE GENOMIC DNA]</scope>
    <source>
        <strain evidence="1 2">UASWS1009</strain>
    </source>
</reference>
<keyword evidence="2" id="KW-1185">Reference proteome</keyword>
<sequence>MIEPLMASCEIFIPFCRALVKMQFGVGSLSDPTRGWVGGYEIRGADWHRQLPFDALVRRRRLG</sequence>
<dbReference type="AlphaFoldDB" id="A0A1C2DIN9"/>
<proteinExistence type="predicted"/>
<dbReference type="EMBL" id="MDEO01000035">
    <property type="protein sequence ID" value="OCX14587.1"/>
    <property type="molecule type" value="Genomic_DNA"/>
</dbReference>
<accession>A0A1C2DIN9</accession>
<dbReference type="Proteomes" id="UP000094412">
    <property type="component" value="Unassembled WGS sequence"/>
</dbReference>
<evidence type="ECO:0000313" key="2">
    <source>
        <dbReference type="Proteomes" id="UP000094412"/>
    </source>
</evidence>
<protein>
    <submittedName>
        <fullName evidence="1">Uncharacterized protein</fullName>
    </submittedName>
</protein>
<dbReference type="STRING" id="1566387.QV13_19230"/>
<gene>
    <name evidence="1" type="ORF">QV13_19230</name>
</gene>
<comment type="caution">
    <text evidence="1">The sequence shown here is derived from an EMBL/GenBank/DDBJ whole genome shotgun (WGS) entry which is preliminary data.</text>
</comment>
<organism evidence="1 2">
    <name type="scientific">Mesorhizobium hungaricum</name>
    <dbReference type="NCBI Taxonomy" id="1566387"/>
    <lineage>
        <taxon>Bacteria</taxon>
        <taxon>Pseudomonadati</taxon>
        <taxon>Pseudomonadota</taxon>
        <taxon>Alphaproteobacteria</taxon>
        <taxon>Hyphomicrobiales</taxon>
        <taxon>Phyllobacteriaceae</taxon>
        <taxon>Mesorhizobium</taxon>
    </lineage>
</organism>
<evidence type="ECO:0000313" key="1">
    <source>
        <dbReference type="EMBL" id="OCX14587.1"/>
    </source>
</evidence>
<name>A0A1C2DIN9_9HYPH</name>